<comment type="caution">
    <text evidence="1">The sequence shown here is derived from an EMBL/GenBank/DDBJ whole genome shotgun (WGS) entry which is preliminary data.</text>
</comment>
<dbReference type="AlphaFoldDB" id="A0A5J4PYS8"/>
<organism evidence="1">
    <name type="scientific">termite gut metagenome</name>
    <dbReference type="NCBI Taxonomy" id="433724"/>
    <lineage>
        <taxon>unclassified sequences</taxon>
        <taxon>metagenomes</taxon>
        <taxon>organismal metagenomes</taxon>
    </lineage>
</organism>
<dbReference type="EMBL" id="SNRY01005943">
    <property type="protein sequence ID" value="KAA6313724.1"/>
    <property type="molecule type" value="Genomic_DNA"/>
</dbReference>
<gene>
    <name evidence="1" type="ORF">EZS27_035547</name>
</gene>
<accession>A0A5J4PYS8</accession>
<sequence>MGELHNGLLTKPLCRSLSPFSFSPDPKFVKEDFLPVVHLANINFNPIYLSVQDEQIQVLNHR</sequence>
<name>A0A5J4PYS8_9ZZZZ</name>
<protein>
    <submittedName>
        <fullName evidence="1">Uncharacterized protein</fullName>
    </submittedName>
</protein>
<evidence type="ECO:0000313" key="1">
    <source>
        <dbReference type="EMBL" id="KAA6313724.1"/>
    </source>
</evidence>
<proteinExistence type="predicted"/>
<reference evidence="1" key="1">
    <citation type="submission" date="2019-03" db="EMBL/GenBank/DDBJ databases">
        <title>Single cell metagenomics reveals metabolic interactions within the superorganism composed of flagellate Streblomastix strix and complex community of Bacteroidetes bacteria on its surface.</title>
        <authorList>
            <person name="Treitli S.C."/>
            <person name="Kolisko M."/>
            <person name="Husnik F."/>
            <person name="Keeling P."/>
            <person name="Hampl V."/>
        </authorList>
    </citation>
    <scope>NUCLEOTIDE SEQUENCE</scope>
    <source>
        <strain evidence="1">STM</strain>
    </source>
</reference>